<dbReference type="RefSeq" id="WP_406606852.1">
    <property type="nucleotide sequence ID" value="NZ_PFKO01000057.1"/>
</dbReference>
<keyword evidence="9 15" id="KW-0540">Nuclease</keyword>
<dbReference type="GO" id="GO:0008033">
    <property type="term" value="P:tRNA processing"/>
    <property type="evidence" value="ECO:0007669"/>
    <property type="project" value="UniProtKB-KW"/>
</dbReference>
<dbReference type="PROSITE" id="PS50137">
    <property type="entry name" value="DS_RBD"/>
    <property type="match status" value="1"/>
</dbReference>
<dbReference type="PROSITE" id="PS00517">
    <property type="entry name" value="RNASE_3_1"/>
    <property type="match status" value="1"/>
</dbReference>
<accession>A0A2M7PSI6</accession>
<keyword evidence="5 15" id="KW-0963">Cytoplasm</keyword>
<keyword evidence="14 15" id="KW-0694">RNA-binding</keyword>
<dbReference type="GO" id="GO:0003725">
    <property type="term" value="F:double-stranded RNA binding"/>
    <property type="evidence" value="ECO:0007669"/>
    <property type="project" value="TreeGrafter"/>
</dbReference>
<accession>A0A2M7K9E2</accession>
<evidence type="ECO:0000313" key="23">
    <source>
        <dbReference type="Proteomes" id="UP000228560"/>
    </source>
</evidence>
<dbReference type="SMART" id="SM00358">
    <property type="entry name" value="DSRM"/>
    <property type="match status" value="1"/>
</dbReference>
<feature type="binding site" evidence="15">
    <location>
        <position position="127"/>
    </location>
    <ligand>
        <name>Mg(2+)</name>
        <dbReference type="ChEBI" id="CHEBI:18420"/>
    </ligand>
</feature>
<dbReference type="InterPro" id="IPR000999">
    <property type="entry name" value="RNase_III_dom"/>
</dbReference>
<dbReference type="Proteomes" id="UP000182763">
    <property type="component" value="Unassembled WGS sequence"/>
</dbReference>
<comment type="catalytic activity">
    <reaction evidence="1 15">
        <text>Endonucleolytic cleavage to 5'-phosphomonoester.</text>
        <dbReference type="EC" id="3.1.26.3"/>
    </reaction>
</comment>
<evidence type="ECO:0000256" key="14">
    <source>
        <dbReference type="ARBA" id="ARBA00022884"/>
    </source>
</evidence>
<proteinExistence type="inferred from homology"/>
<evidence type="ECO:0000313" key="19">
    <source>
        <dbReference type="EMBL" id="PIX34757.1"/>
    </source>
</evidence>
<dbReference type="GO" id="GO:0006364">
    <property type="term" value="P:rRNA processing"/>
    <property type="evidence" value="ECO:0007669"/>
    <property type="project" value="UniProtKB-UniRule"/>
</dbReference>
<evidence type="ECO:0000256" key="13">
    <source>
        <dbReference type="ARBA" id="ARBA00022842"/>
    </source>
</evidence>
<accession>A0A1J5GCN8</accession>
<evidence type="ECO:0000259" key="17">
    <source>
        <dbReference type="PROSITE" id="PS50142"/>
    </source>
</evidence>
<keyword evidence="6 15" id="KW-0698">rRNA processing</keyword>
<evidence type="ECO:0000256" key="9">
    <source>
        <dbReference type="ARBA" id="ARBA00022722"/>
    </source>
</evidence>
<dbReference type="EMBL" id="PFKO01000057">
    <property type="protein sequence ID" value="PIY33588.1"/>
    <property type="molecule type" value="Genomic_DNA"/>
</dbReference>
<evidence type="ECO:0000256" key="4">
    <source>
        <dbReference type="ARBA" id="ARBA00011738"/>
    </source>
</evidence>
<feature type="binding site" evidence="15">
    <location>
        <position position="124"/>
    </location>
    <ligand>
        <name>Mg(2+)</name>
        <dbReference type="ChEBI" id="CHEBI:18420"/>
    </ligand>
</feature>
<dbReference type="Proteomes" id="UP000230646">
    <property type="component" value="Unassembled WGS sequence"/>
</dbReference>
<dbReference type="AlphaFoldDB" id="A0A1J5GCN8"/>
<evidence type="ECO:0000313" key="22">
    <source>
        <dbReference type="Proteomes" id="UP000182763"/>
    </source>
</evidence>
<dbReference type="SUPFAM" id="SSF54768">
    <property type="entry name" value="dsRNA-binding domain-like"/>
    <property type="match status" value="1"/>
</dbReference>
<dbReference type="InterPro" id="IPR014720">
    <property type="entry name" value="dsRBD_dom"/>
</dbReference>
<comment type="subunit">
    <text evidence="4 15">Homodimer.</text>
</comment>
<keyword evidence="15" id="KW-0699">rRNA-binding</keyword>
<dbReference type="EMBL" id="MNYY01000084">
    <property type="protein sequence ID" value="OIP70497.1"/>
    <property type="molecule type" value="Genomic_DNA"/>
</dbReference>
<dbReference type="CDD" id="cd00593">
    <property type="entry name" value="RIBOc"/>
    <property type="match status" value="1"/>
</dbReference>
<evidence type="ECO:0000259" key="16">
    <source>
        <dbReference type="PROSITE" id="PS50137"/>
    </source>
</evidence>
<dbReference type="EMBL" id="PFTV01000200">
    <property type="protein sequence ID" value="PJB55565.1"/>
    <property type="molecule type" value="Genomic_DNA"/>
</dbReference>
<dbReference type="Proteomes" id="UP000228560">
    <property type="component" value="Unassembled WGS sequence"/>
</dbReference>
<dbReference type="PANTHER" id="PTHR11207">
    <property type="entry name" value="RIBONUCLEASE III"/>
    <property type="match status" value="1"/>
</dbReference>
<dbReference type="InterPro" id="IPR036389">
    <property type="entry name" value="RNase_III_sf"/>
</dbReference>
<evidence type="ECO:0000313" key="18">
    <source>
        <dbReference type="EMBL" id="OIP70497.1"/>
    </source>
</evidence>
<feature type="domain" description="RNase III" evidence="17">
    <location>
        <begin position="9"/>
        <end position="138"/>
    </location>
</feature>
<name>A0A1J5GCN8_9BACT</name>
<dbReference type="Gene3D" id="1.10.1520.10">
    <property type="entry name" value="Ribonuclease III domain"/>
    <property type="match status" value="1"/>
</dbReference>
<evidence type="ECO:0000256" key="15">
    <source>
        <dbReference type="HAMAP-Rule" id="MF_00104"/>
    </source>
</evidence>
<reference evidence="19" key="2">
    <citation type="submission" date="2017-09" db="EMBL/GenBank/DDBJ databases">
        <title>Depth-based differentiation of microbial function through sediment-hosted aquifers and enrichment of novel symbionts in the deep terrestrial subsurface.</title>
        <authorList>
            <person name="Probst A.J."/>
            <person name="Ladd B."/>
            <person name="Jarett J.K."/>
            <person name="Geller-Mcgrath D.E."/>
            <person name="Sieber C.M.K."/>
            <person name="Emerson J.B."/>
            <person name="Anantharaman K."/>
            <person name="Thomas B.C."/>
            <person name="Malmstrom R."/>
            <person name="Stieglmeier M."/>
            <person name="Klingl A."/>
            <person name="Woyke T."/>
            <person name="Ryan C.M."/>
            <person name="Banfield J.F."/>
        </authorList>
    </citation>
    <scope>NUCLEOTIDE SEQUENCE</scope>
    <source>
        <strain evidence="19">CG_4_8_14_3_um_filter_34_18</strain>
    </source>
</reference>
<dbReference type="PROSITE" id="PS50142">
    <property type="entry name" value="RNASE_3_2"/>
    <property type="match status" value="1"/>
</dbReference>
<dbReference type="Gene3D" id="3.30.160.20">
    <property type="match status" value="1"/>
</dbReference>
<dbReference type="GO" id="GO:0005737">
    <property type="term" value="C:cytoplasm"/>
    <property type="evidence" value="ECO:0007669"/>
    <property type="project" value="UniProtKB-SubCell"/>
</dbReference>
<dbReference type="HAMAP" id="MF_00104">
    <property type="entry name" value="RNase_III"/>
    <property type="match status" value="1"/>
</dbReference>
<protein>
    <recommendedName>
        <fullName evidence="15">Ribonuclease 3</fullName>
        <ecNumber evidence="15">3.1.26.3</ecNumber>
    </recommendedName>
    <alternativeName>
        <fullName evidence="15">Ribonuclease III</fullName>
        <shortName evidence="15">RNase III</shortName>
    </alternativeName>
</protein>
<comment type="subcellular location">
    <subcellularLocation>
        <location evidence="2 15">Cytoplasm</location>
    </subcellularLocation>
</comment>
<evidence type="ECO:0000313" key="20">
    <source>
        <dbReference type="EMBL" id="PIY33588.1"/>
    </source>
</evidence>
<keyword evidence="8 15" id="KW-0819">tRNA processing</keyword>
<evidence type="ECO:0000256" key="1">
    <source>
        <dbReference type="ARBA" id="ARBA00000109"/>
    </source>
</evidence>
<feature type="active site" evidence="15">
    <location>
        <position position="127"/>
    </location>
</feature>
<evidence type="ECO:0000313" key="24">
    <source>
        <dbReference type="Proteomes" id="UP000230646"/>
    </source>
</evidence>
<feature type="active site" evidence="15">
    <location>
        <position position="55"/>
    </location>
</feature>
<gene>
    <name evidence="15 19" type="primary">rnc</name>
    <name evidence="18" type="ORF">AUK42_04210</name>
    <name evidence="21" type="ORF">CO097_07850</name>
    <name evidence="20" type="ORF">COZ07_01575</name>
    <name evidence="19" type="ORF">COZ58_02945</name>
</gene>
<evidence type="ECO:0000256" key="8">
    <source>
        <dbReference type="ARBA" id="ARBA00022694"/>
    </source>
</evidence>
<feature type="domain" description="DRBM" evidence="16">
    <location>
        <begin position="165"/>
        <end position="234"/>
    </location>
</feature>
<evidence type="ECO:0000256" key="11">
    <source>
        <dbReference type="ARBA" id="ARBA00022759"/>
    </source>
</evidence>
<organism evidence="18 22">
    <name type="scientific">Candidatus Infernicultor aquiphilus</name>
    <dbReference type="NCBI Taxonomy" id="1805029"/>
    <lineage>
        <taxon>Bacteria</taxon>
        <taxon>Pseudomonadati</taxon>
        <taxon>Atribacterota</taxon>
        <taxon>Candidatus Phoenicimicrobiia</taxon>
        <taxon>Candidatus Pheonicimicrobiales</taxon>
        <taxon>Candidatus Phoenicimicrobiaceae</taxon>
        <taxon>Candidatus Infernicultor</taxon>
    </lineage>
</organism>
<dbReference type="Pfam" id="PF00035">
    <property type="entry name" value="dsrm"/>
    <property type="match status" value="1"/>
</dbReference>
<accession>A0A2M8C920</accession>
<sequence>MKKEKDSLLTDFKNKLSYKFKKKTILKEALTHSSFNNNNLNDKITNNERLEFLGDSVLELIVTEYLYLKLLSFSEGKLTKIKSIIVSKPTLAKWANSISLGKYIILGKGEDLTGGRKKSSILSSCFEALLGAIFLDSGFKKVKKYILSFLNEEIKTIESGNYIEDYKTLLQEISQKEMKCLPEYYLLKEKGPDHKKKFCIEVRLKEIAYGIGLGDNKKEAEQQAAQNALKKLKIMD</sequence>
<comment type="cofactor">
    <cofactor evidence="15">
        <name>Mg(2+)</name>
        <dbReference type="ChEBI" id="CHEBI:18420"/>
    </cofactor>
</comment>
<dbReference type="STRING" id="1805029.AUK42_04210"/>
<feature type="binding site" evidence="15">
    <location>
        <position position="51"/>
    </location>
    <ligand>
        <name>Mg(2+)</name>
        <dbReference type="ChEBI" id="CHEBI:18420"/>
    </ligand>
</feature>
<comment type="similarity">
    <text evidence="3">Belongs to the ribonuclease III family.</text>
</comment>
<dbReference type="GO" id="GO:0010468">
    <property type="term" value="P:regulation of gene expression"/>
    <property type="evidence" value="ECO:0007669"/>
    <property type="project" value="TreeGrafter"/>
</dbReference>
<comment type="function">
    <text evidence="15">Digests double-stranded RNA. Involved in the processing of primary rRNA transcript to yield the immediate precursors to the large and small rRNAs (23S and 16S). Processes some mRNAs, and tRNAs when they are encoded in the rRNA operon. Processes pre-crRNA and tracrRNA of type II CRISPR loci if present in the organism.</text>
</comment>
<reference evidence="18 22" key="1">
    <citation type="journal article" date="2016" name="Environ. Microbiol.">
        <title>Genomic resolution of a cold subsurface aquifer community provides metabolic insights for novel microbes adapted to high CO concentrations.</title>
        <authorList>
            <person name="Probst A.J."/>
            <person name="Castelle C.J."/>
            <person name="Singh A."/>
            <person name="Brown C.T."/>
            <person name="Anantharaman K."/>
            <person name="Sharon I."/>
            <person name="Hug L.A."/>
            <person name="Burstein D."/>
            <person name="Emerson J.B."/>
            <person name="Thomas B.C."/>
            <person name="Banfield J.F."/>
        </authorList>
    </citation>
    <scope>NUCLEOTIDE SEQUENCE [LARGE SCALE GENOMIC DNA]</scope>
    <source>
        <strain evidence="18">CG2_30_33_13</strain>
    </source>
</reference>
<dbReference type="GO" id="GO:0019843">
    <property type="term" value="F:rRNA binding"/>
    <property type="evidence" value="ECO:0007669"/>
    <property type="project" value="UniProtKB-KW"/>
</dbReference>
<evidence type="ECO:0000256" key="10">
    <source>
        <dbReference type="ARBA" id="ARBA00022723"/>
    </source>
</evidence>
<evidence type="ECO:0000256" key="5">
    <source>
        <dbReference type="ARBA" id="ARBA00022490"/>
    </source>
</evidence>
<dbReference type="Proteomes" id="UP000231493">
    <property type="component" value="Unassembled WGS sequence"/>
</dbReference>
<dbReference type="Pfam" id="PF14622">
    <property type="entry name" value="Ribonucleas_3_3"/>
    <property type="match status" value="1"/>
</dbReference>
<keyword evidence="7 15" id="KW-0507">mRNA processing</keyword>
<dbReference type="NCBIfam" id="TIGR02191">
    <property type="entry name" value="RNaseIII"/>
    <property type="match status" value="1"/>
</dbReference>
<dbReference type="GO" id="GO:0046872">
    <property type="term" value="F:metal ion binding"/>
    <property type="evidence" value="ECO:0007669"/>
    <property type="project" value="UniProtKB-KW"/>
</dbReference>
<keyword evidence="10 15" id="KW-0479">Metal-binding</keyword>
<evidence type="ECO:0000256" key="7">
    <source>
        <dbReference type="ARBA" id="ARBA00022664"/>
    </source>
</evidence>
<dbReference type="SUPFAM" id="SSF69065">
    <property type="entry name" value="RNase III domain-like"/>
    <property type="match status" value="1"/>
</dbReference>
<keyword evidence="13 15" id="KW-0460">Magnesium</keyword>
<dbReference type="EMBL" id="PFIP01000051">
    <property type="protein sequence ID" value="PIX34757.1"/>
    <property type="molecule type" value="Genomic_DNA"/>
</dbReference>
<dbReference type="GO" id="GO:0042802">
    <property type="term" value="F:identical protein binding"/>
    <property type="evidence" value="ECO:0007669"/>
    <property type="project" value="UniProtKB-ARBA"/>
</dbReference>
<keyword evidence="12 15" id="KW-0378">Hydrolase</keyword>
<keyword evidence="11 15" id="KW-0255">Endonuclease</keyword>
<dbReference type="CDD" id="cd10845">
    <property type="entry name" value="DSRM_RNAse_III_family"/>
    <property type="match status" value="1"/>
</dbReference>
<evidence type="ECO:0000256" key="3">
    <source>
        <dbReference type="ARBA" id="ARBA00010183"/>
    </source>
</evidence>
<dbReference type="FunFam" id="3.30.160.20:FF:000003">
    <property type="entry name" value="Ribonuclease 3"/>
    <property type="match status" value="1"/>
</dbReference>
<dbReference type="FunFam" id="1.10.1520.10:FF:000001">
    <property type="entry name" value="Ribonuclease 3"/>
    <property type="match status" value="1"/>
</dbReference>
<dbReference type="SMART" id="SM00535">
    <property type="entry name" value="RIBOc"/>
    <property type="match status" value="1"/>
</dbReference>
<evidence type="ECO:0000256" key="6">
    <source>
        <dbReference type="ARBA" id="ARBA00022552"/>
    </source>
</evidence>
<dbReference type="GO" id="GO:0004525">
    <property type="term" value="F:ribonuclease III activity"/>
    <property type="evidence" value="ECO:0007669"/>
    <property type="project" value="UniProtKB-UniRule"/>
</dbReference>
<dbReference type="PANTHER" id="PTHR11207:SF0">
    <property type="entry name" value="RIBONUCLEASE 3"/>
    <property type="match status" value="1"/>
</dbReference>
<evidence type="ECO:0000256" key="2">
    <source>
        <dbReference type="ARBA" id="ARBA00004496"/>
    </source>
</evidence>
<comment type="caution">
    <text evidence="18">The sequence shown here is derived from an EMBL/GenBank/DDBJ whole genome shotgun (WGS) entry which is preliminary data.</text>
</comment>
<dbReference type="EC" id="3.1.26.3" evidence="15"/>
<evidence type="ECO:0000256" key="12">
    <source>
        <dbReference type="ARBA" id="ARBA00022801"/>
    </source>
</evidence>
<dbReference type="InterPro" id="IPR011907">
    <property type="entry name" value="RNase_III"/>
</dbReference>
<dbReference type="GO" id="GO:0006397">
    <property type="term" value="P:mRNA processing"/>
    <property type="evidence" value="ECO:0007669"/>
    <property type="project" value="UniProtKB-UniRule"/>
</dbReference>
<evidence type="ECO:0000313" key="21">
    <source>
        <dbReference type="EMBL" id="PJB55565.1"/>
    </source>
</evidence>
<reference evidence="23 24" key="3">
    <citation type="submission" date="2017-09" db="EMBL/GenBank/DDBJ databases">
        <title>Depth-based differentiation of microbial function through sediment-hosted aquifers and enrichment of novel symbionts in the deep terrestrial subsurface.</title>
        <authorList>
            <person name="Probst A.J."/>
            <person name="Ladd B."/>
            <person name="Jarett J.K."/>
            <person name="Geller-Mcgrath D.E."/>
            <person name="Sieber C.M."/>
            <person name="Emerson J.B."/>
            <person name="Anantharaman K."/>
            <person name="Thomas B.C."/>
            <person name="Malmstrom R."/>
            <person name="Stieglmeier M."/>
            <person name="Klingl A."/>
            <person name="Woyke T."/>
            <person name="Ryan C.M."/>
            <person name="Banfield J.F."/>
        </authorList>
    </citation>
    <scope>NUCLEOTIDE SEQUENCE [LARGE SCALE GENOMIC DNA]</scope>
    <source>
        <strain evidence="20">CG_4_10_14_3_um_filter_34_13</strain>
        <strain evidence="21">CG_4_9_14_3_um_filter_33_16</strain>
    </source>
</reference>